<dbReference type="PANTHER" id="PTHR43420">
    <property type="entry name" value="ACETYLTRANSFERASE"/>
    <property type="match status" value="1"/>
</dbReference>
<sequence length="168" mass="19529">MTHRNQIRLAQDRDVDALVEVLGDREFVKDRLDRQAAGLGELLTIWSGDVLLGSMYIWLEDAEEPELRKWLPGVPLFTRIEVLERYRGKGIGTKLIRAGEDRLRKAGYRSVALAVEITNFGAELLYKRLYFDEWEHGQITCEGVEVLEDGYRKPYKETCRIMVKRLED</sequence>
<dbReference type="SUPFAM" id="SSF55729">
    <property type="entry name" value="Acyl-CoA N-acyltransferases (Nat)"/>
    <property type="match status" value="1"/>
</dbReference>
<reference evidence="4 5" key="1">
    <citation type="submission" date="2016-10" db="EMBL/GenBank/DDBJ databases">
        <authorList>
            <person name="de Groot N.N."/>
        </authorList>
    </citation>
    <scope>NUCLEOTIDE SEQUENCE [LARGE SCALE GENOMIC DNA]</scope>
    <source>
        <strain evidence="4 5">CPCC 202699</strain>
    </source>
</reference>
<dbReference type="PROSITE" id="PS51186">
    <property type="entry name" value="GNAT"/>
    <property type="match status" value="1"/>
</dbReference>
<evidence type="ECO:0000313" key="5">
    <source>
        <dbReference type="Proteomes" id="UP000199515"/>
    </source>
</evidence>
<keyword evidence="5" id="KW-1185">Reference proteome</keyword>
<dbReference type="Gene3D" id="3.40.630.30">
    <property type="match status" value="1"/>
</dbReference>
<feature type="domain" description="N-acetyltransferase" evidence="3">
    <location>
        <begin position="5"/>
        <end position="167"/>
    </location>
</feature>
<accession>A0A1H3SXM1</accession>
<dbReference type="STRING" id="589385.SAMN05421504_11625"/>
<name>A0A1H3SXM1_9PSEU</name>
<dbReference type="CDD" id="cd04301">
    <property type="entry name" value="NAT_SF"/>
    <property type="match status" value="1"/>
</dbReference>
<dbReference type="EMBL" id="FNON01000016">
    <property type="protein sequence ID" value="SDZ42378.1"/>
    <property type="molecule type" value="Genomic_DNA"/>
</dbReference>
<evidence type="ECO:0000259" key="3">
    <source>
        <dbReference type="PROSITE" id="PS51186"/>
    </source>
</evidence>
<dbReference type="Proteomes" id="UP000199515">
    <property type="component" value="Unassembled WGS sequence"/>
</dbReference>
<gene>
    <name evidence="4" type="ORF">SAMN05421504_11625</name>
</gene>
<dbReference type="GO" id="GO:0016747">
    <property type="term" value="F:acyltransferase activity, transferring groups other than amino-acyl groups"/>
    <property type="evidence" value="ECO:0007669"/>
    <property type="project" value="InterPro"/>
</dbReference>
<evidence type="ECO:0000313" key="4">
    <source>
        <dbReference type="EMBL" id="SDZ42378.1"/>
    </source>
</evidence>
<keyword evidence="1 4" id="KW-0808">Transferase</keyword>
<proteinExistence type="predicted"/>
<dbReference type="InterPro" id="IPR016181">
    <property type="entry name" value="Acyl_CoA_acyltransferase"/>
</dbReference>
<evidence type="ECO:0000256" key="1">
    <source>
        <dbReference type="ARBA" id="ARBA00022679"/>
    </source>
</evidence>
<dbReference type="Pfam" id="PF00583">
    <property type="entry name" value="Acetyltransf_1"/>
    <property type="match status" value="1"/>
</dbReference>
<keyword evidence="2" id="KW-0012">Acyltransferase</keyword>
<evidence type="ECO:0000256" key="2">
    <source>
        <dbReference type="ARBA" id="ARBA00023315"/>
    </source>
</evidence>
<dbReference type="InterPro" id="IPR000182">
    <property type="entry name" value="GNAT_dom"/>
</dbReference>
<dbReference type="RefSeq" id="WP_091299889.1">
    <property type="nucleotide sequence ID" value="NZ_FNON01000016.1"/>
</dbReference>
<dbReference type="InterPro" id="IPR050680">
    <property type="entry name" value="YpeA/RimI_acetyltransf"/>
</dbReference>
<organism evidence="4 5">
    <name type="scientific">Amycolatopsis xylanica</name>
    <dbReference type="NCBI Taxonomy" id="589385"/>
    <lineage>
        <taxon>Bacteria</taxon>
        <taxon>Bacillati</taxon>
        <taxon>Actinomycetota</taxon>
        <taxon>Actinomycetes</taxon>
        <taxon>Pseudonocardiales</taxon>
        <taxon>Pseudonocardiaceae</taxon>
        <taxon>Amycolatopsis</taxon>
    </lineage>
</organism>
<protein>
    <submittedName>
        <fullName evidence="4">Predicted N-acetyltransferase YhbS</fullName>
    </submittedName>
</protein>
<dbReference type="AlphaFoldDB" id="A0A1H3SXM1"/>
<dbReference type="OrthoDB" id="5173601at2"/>